<accession>A0A5S9NRZ2</accession>
<protein>
    <submittedName>
        <fullName evidence="1">Uncharacterized protein</fullName>
    </submittedName>
</protein>
<dbReference type="Proteomes" id="UP000433050">
    <property type="component" value="Unassembled WGS sequence"/>
</dbReference>
<keyword evidence="2" id="KW-1185">Reference proteome</keyword>
<dbReference type="AlphaFoldDB" id="A0A5S9NRZ2"/>
<proteinExistence type="predicted"/>
<sequence length="109" mass="12180">MFHAGDGTGRYARSAFEIFRGDAGQRHAPDLVARRLPSLARHPQHRALSRPGIADDDTQAAPVRDMRQRLGLLAGQDKAARFRTRQRHLTIPVVDLMAFPFGHQFGRAV</sequence>
<gene>
    <name evidence="1" type="ORF">STARVERO_01605</name>
</gene>
<evidence type="ECO:0000313" key="1">
    <source>
        <dbReference type="EMBL" id="CAA0093321.1"/>
    </source>
</evidence>
<reference evidence="1 2" key="1">
    <citation type="submission" date="2019-12" db="EMBL/GenBank/DDBJ databases">
        <authorList>
            <person name="Reyes-Prieto M."/>
        </authorList>
    </citation>
    <scope>NUCLEOTIDE SEQUENCE [LARGE SCALE GENOMIC DNA]</scope>
    <source>
        <strain evidence="1">HF14-78462</strain>
    </source>
</reference>
<evidence type="ECO:0000313" key="2">
    <source>
        <dbReference type="Proteomes" id="UP000433050"/>
    </source>
</evidence>
<name>A0A5S9NRZ2_9HYPH</name>
<organism evidence="1 2">
    <name type="scientific">Starkeya nomas</name>
    <dbReference type="NCBI Taxonomy" id="2666134"/>
    <lineage>
        <taxon>Bacteria</taxon>
        <taxon>Pseudomonadati</taxon>
        <taxon>Pseudomonadota</taxon>
        <taxon>Alphaproteobacteria</taxon>
        <taxon>Hyphomicrobiales</taxon>
        <taxon>Xanthobacteraceae</taxon>
        <taxon>Starkeya</taxon>
    </lineage>
</organism>
<dbReference type="EMBL" id="CACSAS010000001">
    <property type="protein sequence ID" value="CAA0093321.1"/>
    <property type="molecule type" value="Genomic_DNA"/>
</dbReference>